<reference evidence="3" key="1">
    <citation type="submission" date="2022-12" db="EMBL/GenBank/DDBJ databases">
        <title>Draft genome assemblies for two species of Escallonia (Escalloniales).</title>
        <authorList>
            <person name="Chanderbali A."/>
            <person name="Dervinis C."/>
            <person name="Anghel I."/>
            <person name="Soltis D."/>
            <person name="Soltis P."/>
            <person name="Zapata F."/>
        </authorList>
    </citation>
    <scope>NUCLEOTIDE SEQUENCE</scope>
    <source>
        <strain evidence="3">UCBG64.0493</strain>
        <tissue evidence="3">Leaf</tissue>
    </source>
</reference>
<proteinExistence type="predicted"/>
<protein>
    <submittedName>
        <fullName evidence="3">Uncharacterized protein</fullName>
    </submittedName>
</protein>
<comment type="caution">
    <text evidence="3">The sequence shown here is derived from an EMBL/GenBank/DDBJ whole genome shotgun (WGS) entry which is preliminary data.</text>
</comment>
<dbReference type="EMBL" id="JAVXUP010001184">
    <property type="protein sequence ID" value="KAK3014893.1"/>
    <property type="molecule type" value="Genomic_DNA"/>
</dbReference>
<dbReference type="InterPro" id="IPR004158">
    <property type="entry name" value="DUF247_pln"/>
</dbReference>
<dbReference type="Pfam" id="PF03140">
    <property type="entry name" value="DUF247"/>
    <property type="match status" value="1"/>
</dbReference>
<evidence type="ECO:0000313" key="3">
    <source>
        <dbReference type="EMBL" id="KAK3014893.1"/>
    </source>
</evidence>
<gene>
    <name evidence="3" type="ORF">RJ639_008465</name>
</gene>
<dbReference type="AlphaFoldDB" id="A0AA89AUN0"/>
<dbReference type="PANTHER" id="PTHR31170">
    <property type="entry name" value="BNAC04G53230D PROTEIN"/>
    <property type="match status" value="1"/>
</dbReference>
<dbReference type="Proteomes" id="UP001188597">
    <property type="component" value="Unassembled WGS sequence"/>
</dbReference>
<evidence type="ECO:0000256" key="1">
    <source>
        <dbReference type="SAM" id="MobiDB-lite"/>
    </source>
</evidence>
<feature type="compositionally biased region" description="Basic and acidic residues" evidence="1">
    <location>
        <begin position="108"/>
        <end position="142"/>
    </location>
</feature>
<accession>A0AA89AUN0</accession>
<evidence type="ECO:0000256" key="2">
    <source>
        <dbReference type="SAM" id="Phobius"/>
    </source>
</evidence>
<evidence type="ECO:0000313" key="4">
    <source>
        <dbReference type="Proteomes" id="UP001188597"/>
    </source>
</evidence>
<keyword evidence="2" id="KW-0812">Transmembrane</keyword>
<keyword evidence="2" id="KW-1133">Transmembrane helix</keyword>
<keyword evidence="4" id="KW-1185">Reference proteome</keyword>
<sequence>MDTLINTKEDVEVLEKAGVLENHLGASEDATRLFNTKCEEVVLGEFTFWKQWHKVEEYCNSQWTRHLASLRRDYFSSPWTLISVIAALILFALTAAVVNKPPPQSEPRVSKTLERTNQHVMHEEDGQSDDERRNPRSRRQEESFYEAHSTKDTYYYPGEHRAERYTRAPVIIG</sequence>
<dbReference type="PANTHER" id="PTHR31170:SF25">
    <property type="entry name" value="BNAA09G04570D PROTEIN"/>
    <property type="match status" value="1"/>
</dbReference>
<feature type="transmembrane region" description="Helical" evidence="2">
    <location>
        <begin position="79"/>
        <end position="98"/>
    </location>
</feature>
<organism evidence="3 4">
    <name type="scientific">Escallonia herrerae</name>
    <dbReference type="NCBI Taxonomy" id="1293975"/>
    <lineage>
        <taxon>Eukaryota</taxon>
        <taxon>Viridiplantae</taxon>
        <taxon>Streptophyta</taxon>
        <taxon>Embryophyta</taxon>
        <taxon>Tracheophyta</taxon>
        <taxon>Spermatophyta</taxon>
        <taxon>Magnoliopsida</taxon>
        <taxon>eudicotyledons</taxon>
        <taxon>Gunneridae</taxon>
        <taxon>Pentapetalae</taxon>
        <taxon>asterids</taxon>
        <taxon>campanulids</taxon>
        <taxon>Escalloniales</taxon>
        <taxon>Escalloniaceae</taxon>
        <taxon>Escallonia</taxon>
    </lineage>
</organism>
<feature type="region of interest" description="Disordered" evidence="1">
    <location>
        <begin position="100"/>
        <end position="148"/>
    </location>
</feature>
<name>A0AA89AUN0_9ASTE</name>
<keyword evidence="2" id="KW-0472">Membrane</keyword>